<dbReference type="GO" id="GO:0005634">
    <property type="term" value="C:nucleus"/>
    <property type="evidence" value="ECO:0007669"/>
    <property type="project" value="UniProtKB-SubCell"/>
</dbReference>
<feature type="compositionally biased region" description="Polar residues" evidence="2">
    <location>
        <begin position="397"/>
        <end position="408"/>
    </location>
</feature>
<dbReference type="EMBL" id="JXTC01000055">
    <property type="protein sequence ID" value="PON93912.1"/>
    <property type="molecule type" value="Genomic_DNA"/>
</dbReference>
<feature type="compositionally biased region" description="Polar residues" evidence="2">
    <location>
        <begin position="994"/>
        <end position="1003"/>
    </location>
</feature>
<feature type="compositionally biased region" description="Basic and acidic residues" evidence="2">
    <location>
        <begin position="188"/>
        <end position="199"/>
    </location>
</feature>
<protein>
    <submittedName>
        <fullName evidence="4">IIS transcription factor</fullName>
    </submittedName>
</protein>
<dbReference type="InterPro" id="IPR035441">
    <property type="entry name" value="TFIIS/LEDGF_dom_sf"/>
</dbReference>
<feature type="compositionally biased region" description="Low complexity" evidence="2">
    <location>
        <begin position="757"/>
        <end position="766"/>
    </location>
</feature>
<feature type="region of interest" description="Disordered" evidence="2">
    <location>
        <begin position="960"/>
        <end position="1003"/>
    </location>
</feature>
<dbReference type="Gene3D" id="1.20.930.10">
    <property type="entry name" value="Conserved domain common to transcription factors TFIIS, elongin A, CRSP70"/>
    <property type="match status" value="1"/>
</dbReference>
<dbReference type="SUPFAM" id="SSF47676">
    <property type="entry name" value="Conserved domain common to transcription factors TFIIS, elongin A, CRSP70"/>
    <property type="match status" value="1"/>
</dbReference>
<proteinExistence type="predicted"/>
<feature type="compositionally biased region" description="Basic and acidic residues" evidence="2">
    <location>
        <begin position="525"/>
        <end position="541"/>
    </location>
</feature>
<dbReference type="AlphaFoldDB" id="A0A2P5F7X9"/>
<feature type="compositionally biased region" description="Polar residues" evidence="2">
    <location>
        <begin position="333"/>
        <end position="364"/>
    </location>
</feature>
<dbReference type="InterPro" id="IPR017923">
    <property type="entry name" value="TFIIS_N"/>
</dbReference>
<feature type="region of interest" description="Disordered" evidence="2">
    <location>
        <begin position="697"/>
        <end position="723"/>
    </location>
</feature>
<feature type="compositionally biased region" description="Polar residues" evidence="2">
    <location>
        <begin position="261"/>
        <end position="275"/>
    </location>
</feature>
<feature type="compositionally biased region" description="Polar residues" evidence="2">
    <location>
        <begin position="176"/>
        <end position="185"/>
    </location>
</feature>
<evidence type="ECO:0000313" key="4">
    <source>
        <dbReference type="EMBL" id="PON93912.1"/>
    </source>
</evidence>
<feature type="region of interest" description="Disordered" evidence="2">
    <location>
        <begin position="606"/>
        <end position="628"/>
    </location>
</feature>
<feature type="compositionally biased region" description="Basic and acidic residues" evidence="2">
    <location>
        <begin position="411"/>
        <end position="422"/>
    </location>
</feature>
<dbReference type="FunCoup" id="A0A2P5F7X9">
    <property type="interactions" value="2285"/>
</dbReference>
<comment type="caution">
    <text evidence="4">The sequence shown here is derived from an EMBL/GenBank/DDBJ whole genome shotgun (WGS) entry which is preliminary data.</text>
</comment>
<evidence type="ECO:0000313" key="5">
    <source>
        <dbReference type="Proteomes" id="UP000237000"/>
    </source>
</evidence>
<dbReference type="PANTHER" id="PTHR47292">
    <property type="entry name" value="TRANSCRIPTION ELONGATION FACTOR (TFIIS) FAMILY PROTEIN-RELATED"/>
    <property type="match status" value="1"/>
</dbReference>
<evidence type="ECO:0000256" key="1">
    <source>
        <dbReference type="PROSITE-ProRule" id="PRU00649"/>
    </source>
</evidence>
<accession>A0A2P5F7X9</accession>
<feature type="compositionally biased region" description="Polar residues" evidence="2">
    <location>
        <begin position="967"/>
        <end position="977"/>
    </location>
</feature>
<dbReference type="InParanoid" id="A0A2P5F7X9"/>
<feature type="domain" description="TFIIS N-terminal" evidence="3">
    <location>
        <begin position="73"/>
        <end position="153"/>
    </location>
</feature>
<dbReference type="Pfam" id="PF08711">
    <property type="entry name" value="Med26"/>
    <property type="match status" value="1"/>
</dbReference>
<feature type="region of interest" description="Disordered" evidence="2">
    <location>
        <begin position="648"/>
        <end position="684"/>
    </location>
</feature>
<sequence length="1003" mass="108330">MTLEDFFTLTEMKDGLTALSRVQELVTVMQKEKDCAVKNVADATRQWTAVASTIAATENKDCLDLFIHLDGLWFIDRWLKDAQKFCTGTNESFVEESITALLQALEKLHIDNERSVASGIWITIKNLLSHKSSMVQDRARLLFDSWKQGGDEDKVNSEVDSVDDDSSKLVLEDSRPSASGFSASESIVKGDTHSMEPAREPVLPSISSDLQSESGDEVKIHTQKNQLSTDKISDSANERSTEPLASSIVSNPVQEHPSVMEDSTLQSVGGTTPSEPSFLVPKKDTVEGQSDFPVVNELPKNEKQADKVENSVSSPKEPGIVPSDPGMVPSDPEASSSQEFMKQTALQNFESNENDTVQKLSPTDSAMEPASDLRIVVGESKVIDHANAAEDGERCSNALQDSSGNGSISGKPEDLKNSRMDDVGTVDEDKESASDEDKESASDEDIDFRNAYEFSKPVMDTKISGPIDRRRSDIELDYGVDALEFARRVAKAAEREVGDFKGQFSCSSSEKISEGPKQPGSPDSINEKQDVPAEVPTKDEATAQSRPAEAYPEGELQVRNIAKLDTRPENCTYDMDSSQVTEAAQEMEVNLEKSPCGFDLNEEVCSDEMERPANPVSTPIPVISASRPVTPGAPLQFEGALGWKGSAATSAFRPASPRRNSDSDKNYSVGGTSDGSSKQRQDFLDIDLNVAEGGDDLGKQIPALSGLPSGESSVEASPKRSERFTLDLNRSEDDGDVLPSNLKVEGQQLFNRNGHRSPSPASSSSSMQPFMRNIDLNDRPSFLDSLDQGSGKSSQAVNYVVPKSDASVISIMGTKVEINRKDFVPQALSLPNGKTIDPAMDATTTRTGGFLGLAPTGSFTHSPVFGYNGLTPGPTMSFSSTMYGPGGAIATVVPQIVPSASAVPPFSQPPFIMSMTNAQPGLNGAGPSRPSLDLNSGFVVEGGNRDSVLRPFFISGQGRPLEEHLRTNSQPPSSSSIGGKRKEPDSGWEAYQFNYKQQQPPWR</sequence>
<dbReference type="Proteomes" id="UP000237000">
    <property type="component" value="Unassembled WGS sequence"/>
</dbReference>
<feature type="region of interest" description="Disordered" evidence="2">
    <location>
        <begin position="499"/>
        <end position="557"/>
    </location>
</feature>
<evidence type="ECO:0000256" key="2">
    <source>
        <dbReference type="SAM" id="MobiDB-lite"/>
    </source>
</evidence>
<feature type="compositionally biased region" description="Polar residues" evidence="2">
    <location>
        <begin position="243"/>
        <end position="253"/>
    </location>
</feature>
<feature type="compositionally biased region" description="Basic and acidic residues" evidence="2">
    <location>
        <begin position="431"/>
        <end position="441"/>
    </location>
</feature>
<reference evidence="5" key="1">
    <citation type="submission" date="2016-06" db="EMBL/GenBank/DDBJ databases">
        <title>Parallel loss of symbiosis genes in relatives of nitrogen-fixing non-legume Parasponia.</title>
        <authorList>
            <person name="Van Velzen R."/>
            <person name="Holmer R."/>
            <person name="Bu F."/>
            <person name="Rutten L."/>
            <person name="Van Zeijl A."/>
            <person name="Liu W."/>
            <person name="Santuari L."/>
            <person name="Cao Q."/>
            <person name="Sharma T."/>
            <person name="Shen D."/>
            <person name="Roswanjaya Y."/>
            <person name="Wardhani T."/>
            <person name="Kalhor M.S."/>
            <person name="Jansen J."/>
            <person name="Van den Hoogen J."/>
            <person name="Gungor B."/>
            <person name="Hartog M."/>
            <person name="Hontelez J."/>
            <person name="Verver J."/>
            <person name="Yang W.-C."/>
            <person name="Schijlen E."/>
            <person name="Repin R."/>
            <person name="Schilthuizen M."/>
            <person name="Schranz E."/>
            <person name="Heidstra R."/>
            <person name="Miyata K."/>
            <person name="Fedorova E."/>
            <person name="Kohlen W."/>
            <person name="Bisseling T."/>
            <person name="Smit S."/>
            <person name="Geurts R."/>
        </authorList>
    </citation>
    <scope>NUCLEOTIDE SEQUENCE [LARGE SCALE GENOMIC DNA]</scope>
    <source>
        <strain evidence="5">cv. RG33-2</strain>
    </source>
</reference>
<comment type="subcellular location">
    <subcellularLocation>
        <location evidence="1">Nucleus</location>
    </subcellularLocation>
</comment>
<dbReference type="STRING" id="63057.A0A2P5F7X9"/>
<feature type="region of interest" description="Disordered" evidence="2">
    <location>
        <begin position="750"/>
        <end position="793"/>
    </location>
</feature>
<keyword evidence="1" id="KW-0539">Nucleus</keyword>
<keyword evidence="5" id="KW-1185">Reference proteome</keyword>
<dbReference type="OrthoDB" id="1595674at2759"/>
<dbReference type="PROSITE" id="PS51319">
    <property type="entry name" value="TFIIS_N"/>
    <property type="match status" value="1"/>
</dbReference>
<dbReference type="PANTHER" id="PTHR47292:SF1">
    <property type="entry name" value="TRANSCRIPTION ELONGATION FACTOR (TFIIS) FAMILY PROTEIN"/>
    <property type="match status" value="1"/>
</dbReference>
<feature type="compositionally biased region" description="Basic and acidic residues" evidence="2">
    <location>
        <begin position="231"/>
        <end position="241"/>
    </location>
</feature>
<gene>
    <name evidence="4" type="ORF">TorRG33x02_103020</name>
</gene>
<organism evidence="4 5">
    <name type="scientific">Trema orientale</name>
    <name type="common">Charcoal tree</name>
    <name type="synonym">Celtis orientalis</name>
    <dbReference type="NCBI Taxonomy" id="63057"/>
    <lineage>
        <taxon>Eukaryota</taxon>
        <taxon>Viridiplantae</taxon>
        <taxon>Streptophyta</taxon>
        <taxon>Embryophyta</taxon>
        <taxon>Tracheophyta</taxon>
        <taxon>Spermatophyta</taxon>
        <taxon>Magnoliopsida</taxon>
        <taxon>eudicotyledons</taxon>
        <taxon>Gunneridae</taxon>
        <taxon>Pentapetalae</taxon>
        <taxon>rosids</taxon>
        <taxon>fabids</taxon>
        <taxon>Rosales</taxon>
        <taxon>Cannabaceae</taxon>
        <taxon>Trema</taxon>
    </lineage>
</organism>
<name>A0A2P5F7X9_TREOI</name>
<evidence type="ECO:0000259" key="3">
    <source>
        <dbReference type="PROSITE" id="PS51319"/>
    </source>
</evidence>
<feature type="compositionally biased region" description="Basic and acidic residues" evidence="2">
    <location>
        <begin position="299"/>
        <end position="309"/>
    </location>
</feature>
<feature type="compositionally biased region" description="Basic and acidic residues" evidence="2">
    <location>
        <begin position="165"/>
        <end position="175"/>
    </location>
</feature>
<feature type="region of interest" description="Disordered" evidence="2">
    <location>
        <begin position="151"/>
        <end position="370"/>
    </location>
</feature>
<feature type="region of interest" description="Disordered" evidence="2">
    <location>
        <begin position="387"/>
        <end position="471"/>
    </location>
</feature>